<dbReference type="Proteomes" id="UP000516320">
    <property type="component" value="Chromosome"/>
</dbReference>
<feature type="domain" description="DUF8185" evidence="2">
    <location>
        <begin position="111"/>
        <end position="218"/>
    </location>
</feature>
<reference evidence="3 4" key="1">
    <citation type="submission" date="2019-12" db="EMBL/GenBank/DDBJ databases">
        <title>Corynebacterium sp. nov., isolated from feces of the Anser Albifrons in China.</title>
        <authorList>
            <person name="Liu Q."/>
        </authorList>
    </citation>
    <scope>NUCLEOTIDE SEQUENCE [LARGE SCALE GENOMIC DNA]</scope>
    <source>
        <strain evidence="3 4">4H37-19</strain>
    </source>
</reference>
<dbReference type="InterPro" id="IPR058498">
    <property type="entry name" value="DUF8185"/>
</dbReference>
<dbReference type="AlphaFoldDB" id="A0A7H0SQN2"/>
<keyword evidence="4" id="KW-1185">Reference proteome</keyword>
<protein>
    <submittedName>
        <fullName evidence="3">Uncharacterized protein</fullName>
    </submittedName>
</protein>
<gene>
    <name evidence="3" type="ORF">GP475_09540</name>
</gene>
<dbReference type="KEGG" id="cpoy:GP475_09540"/>
<evidence type="ECO:0000313" key="3">
    <source>
        <dbReference type="EMBL" id="QNQ90857.1"/>
    </source>
</evidence>
<evidence type="ECO:0000259" key="2">
    <source>
        <dbReference type="Pfam" id="PF26572"/>
    </source>
</evidence>
<dbReference type="InterPro" id="IPR058323">
    <property type="entry name" value="DUF8010"/>
</dbReference>
<dbReference type="Pfam" id="PF26035">
    <property type="entry name" value="DUF8010"/>
    <property type="match status" value="1"/>
</dbReference>
<feature type="domain" description="DUF8010" evidence="1">
    <location>
        <begin position="14"/>
        <end position="90"/>
    </location>
</feature>
<dbReference type="EMBL" id="CP046884">
    <property type="protein sequence ID" value="QNQ90857.1"/>
    <property type="molecule type" value="Genomic_DNA"/>
</dbReference>
<evidence type="ECO:0000259" key="1">
    <source>
        <dbReference type="Pfam" id="PF26035"/>
    </source>
</evidence>
<sequence length="222" mass="23991">MLTEELEVGNGIRGLRTLVGRACGLDATALARVRQFDPHTVEVFLSTPFQVFASRRAEGTCQRDGAVVTARNLLAALDDVVGHDPSHPVPLAPQRLNAGPAQDPFWPGALPPKSDFELVEEVPVKVVRKLSDEGKSLARQFSGPLGPPDSLLRQSVLSIDYGDSQVHVPMRMIFACTNLGLVPGFEAPSTIPRHLRISTAGRWVRVDAPYGTVYHSTALGIL</sequence>
<evidence type="ECO:0000313" key="4">
    <source>
        <dbReference type="Proteomes" id="UP000516320"/>
    </source>
</evidence>
<dbReference type="Pfam" id="PF26572">
    <property type="entry name" value="DUF8185"/>
    <property type="match status" value="1"/>
</dbReference>
<organism evidence="3 4">
    <name type="scientific">Corynebacterium poyangense</name>
    <dbReference type="NCBI Taxonomy" id="2684405"/>
    <lineage>
        <taxon>Bacteria</taxon>
        <taxon>Bacillati</taxon>
        <taxon>Actinomycetota</taxon>
        <taxon>Actinomycetes</taxon>
        <taxon>Mycobacteriales</taxon>
        <taxon>Corynebacteriaceae</taxon>
        <taxon>Corynebacterium</taxon>
    </lineage>
</organism>
<name>A0A7H0SQN2_9CORY</name>
<accession>A0A7H0SQN2</accession>
<dbReference type="RefSeq" id="WP_187974167.1">
    <property type="nucleotide sequence ID" value="NZ_CP046884.1"/>
</dbReference>
<proteinExistence type="predicted"/>